<dbReference type="EC" id="1.21.98.1" evidence="6"/>
<dbReference type="Gene3D" id="3.20.20.70">
    <property type="entry name" value="Aldolase class I"/>
    <property type="match status" value="1"/>
</dbReference>
<dbReference type="PIRSF" id="PIRSF004762">
    <property type="entry name" value="CHP00423"/>
    <property type="match status" value="1"/>
</dbReference>
<dbReference type="CDD" id="cd01335">
    <property type="entry name" value="Radical_SAM"/>
    <property type="match status" value="1"/>
</dbReference>
<dbReference type="SFLD" id="SFLDF00343">
    <property type="entry name" value="aminofutalosine_synthase_(mqnE"/>
    <property type="match status" value="1"/>
</dbReference>
<dbReference type="SUPFAM" id="SSF102114">
    <property type="entry name" value="Radical SAM enzymes"/>
    <property type="match status" value="1"/>
</dbReference>
<feature type="binding site" evidence="6 7">
    <location>
        <position position="83"/>
    </location>
    <ligand>
        <name>[4Fe-4S] cluster</name>
        <dbReference type="ChEBI" id="CHEBI:49883"/>
        <note>4Fe-4S-S-AdoMet</note>
    </ligand>
</feature>
<dbReference type="Pfam" id="PF04055">
    <property type="entry name" value="Radical_SAM"/>
    <property type="match status" value="1"/>
</dbReference>
<feature type="binding site" evidence="8">
    <location>
        <position position="85"/>
    </location>
    <ligand>
        <name>S-adenosyl-L-methionine</name>
        <dbReference type="ChEBI" id="CHEBI:59789"/>
    </ligand>
</feature>
<dbReference type="InterPro" id="IPR022431">
    <property type="entry name" value="Cyclic_DHFL_synthase_mqnC"/>
</dbReference>
<evidence type="ECO:0000313" key="10">
    <source>
        <dbReference type="EMBL" id="ODS33104.1"/>
    </source>
</evidence>
<dbReference type="SFLD" id="SFLDG01389">
    <property type="entry name" value="menaquinone_synthsis_involved"/>
    <property type="match status" value="1"/>
</dbReference>
<evidence type="ECO:0000256" key="5">
    <source>
        <dbReference type="ARBA" id="ARBA00023014"/>
    </source>
</evidence>
<dbReference type="InterPro" id="IPR045567">
    <property type="entry name" value="CofH/MnqC-like_C"/>
</dbReference>
<keyword evidence="2 6" id="KW-0949">S-adenosyl-L-methionine</keyword>
<evidence type="ECO:0000259" key="9">
    <source>
        <dbReference type="PROSITE" id="PS51918"/>
    </source>
</evidence>
<comment type="catalytic activity">
    <reaction evidence="6">
        <text>dehypoxanthine futalosine + S-adenosyl-L-methionine = cyclic dehypoxanthinylfutalosinate + 5'-deoxyadenosine + L-methionine + H(+)</text>
        <dbReference type="Rhea" id="RHEA:33083"/>
        <dbReference type="ChEBI" id="CHEBI:15378"/>
        <dbReference type="ChEBI" id="CHEBI:17319"/>
        <dbReference type="ChEBI" id="CHEBI:57844"/>
        <dbReference type="ChEBI" id="CHEBI:58864"/>
        <dbReference type="ChEBI" id="CHEBI:59789"/>
        <dbReference type="ChEBI" id="CHEBI:64270"/>
        <dbReference type="EC" id="1.21.98.1"/>
    </reaction>
</comment>
<evidence type="ECO:0000313" key="11">
    <source>
        <dbReference type="Proteomes" id="UP000094056"/>
    </source>
</evidence>
<dbReference type="UniPathway" id="UPA00079"/>
<name>A0A1E3XDS1_9BACT</name>
<organism evidence="10 11">
    <name type="scientific">Candidatus Scalindua rubra</name>
    <dbReference type="NCBI Taxonomy" id="1872076"/>
    <lineage>
        <taxon>Bacteria</taxon>
        <taxon>Pseudomonadati</taxon>
        <taxon>Planctomycetota</taxon>
        <taxon>Candidatus Brocadiia</taxon>
        <taxon>Candidatus Brocadiales</taxon>
        <taxon>Candidatus Scalinduaceae</taxon>
        <taxon>Candidatus Scalindua</taxon>
    </lineage>
</organism>
<gene>
    <name evidence="6" type="primary">mqnC</name>
    <name evidence="10" type="ORF">SCARUB_01728</name>
</gene>
<feature type="binding site" evidence="6 7">
    <location>
        <position position="86"/>
    </location>
    <ligand>
        <name>[4Fe-4S] cluster</name>
        <dbReference type="ChEBI" id="CHEBI:49883"/>
        <note>4Fe-4S-S-AdoMet</note>
    </ligand>
</feature>
<dbReference type="SFLD" id="SFLDG01064">
    <property type="entry name" value="F420__menaquinone_cofactor_bio"/>
    <property type="match status" value="1"/>
</dbReference>
<evidence type="ECO:0000256" key="4">
    <source>
        <dbReference type="ARBA" id="ARBA00023004"/>
    </source>
</evidence>
<keyword evidence="6" id="KW-0474">Menaquinone biosynthesis</keyword>
<dbReference type="GO" id="GO:0005506">
    <property type="term" value="F:iron ion binding"/>
    <property type="evidence" value="ECO:0007669"/>
    <property type="project" value="UniProtKB-UniRule"/>
</dbReference>
<dbReference type="Pfam" id="PF19288">
    <property type="entry name" value="CofH_C"/>
    <property type="match status" value="1"/>
</dbReference>
<feature type="binding site" evidence="8">
    <location>
        <position position="308"/>
    </location>
    <ligand>
        <name>(3R)-3-methyl-D-ornithine</name>
        <dbReference type="ChEBI" id="CHEBI:64642"/>
    </ligand>
</feature>
<keyword evidence="5 6" id="KW-0411">Iron-sulfur</keyword>
<dbReference type="EMBL" id="MAYW01000037">
    <property type="protein sequence ID" value="ODS33104.1"/>
    <property type="molecule type" value="Genomic_DNA"/>
</dbReference>
<dbReference type="NCBIfam" id="TIGR03699">
    <property type="entry name" value="menaquin_MqnC"/>
    <property type="match status" value="1"/>
</dbReference>
<dbReference type="InterPro" id="IPR007197">
    <property type="entry name" value="rSAM"/>
</dbReference>
<dbReference type="SFLD" id="SFLDS00029">
    <property type="entry name" value="Radical_SAM"/>
    <property type="match status" value="1"/>
</dbReference>
<evidence type="ECO:0000256" key="8">
    <source>
        <dbReference type="PIRSR" id="PIRSR004762-2"/>
    </source>
</evidence>
<dbReference type="InterPro" id="IPR006638">
    <property type="entry name" value="Elp3/MiaA/NifB-like_rSAM"/>
</dbReference>
<feature type="binding site" evidence="8">
    <location>
        <position position="190"/>
    </location>
    <ligand>
        <name>S-adenosyl-L-methionine</name>
        <dbReference type="ChEBI" id="CHEBI:59789"/>
    </ligand>
</feature>
<dbReference type="HAMAP" id="MF_00992">
    <property type="entry name" value="MqnC"/>
    <property type="match status" value="1"/>
</dbReference>
<dbReference type="GO" id="GO:0046992">
    <property type="term" value="F:oxidoreductase activity, acting on X-H and Y-H to form an X-Y bond"/>
    <property type="evidence" value="ECO:0007669"/>
    <property type="project" value="UniProtKB-UniRule"/>
</dbReference>
<sequence>MPWKWEQLRRVSRSNSTMNNVIDKVCSHKRLPFEEGINLIKSHDLIGLGTAADRFCQKLHPEQYRTYVIDRNINYTNVCISGCKFCAFYRDKGNKEGYLLSKEELFKKIEETISLGGTQILMQGGLHPDLKIDYYIDLLRSIKERFTIHIHSFSPPEIIHFSQLNNLPIKEVLILLKDAGLDTIPGGGAEILTDRCRGILSPHKCSASEWLQVMKEAHKLGIKSTSTMMFGHIETLEERIIHLEKIRQLQDETGGFTAFIPWTFQPKNTALSVSSEKRTSFKIGGFDYLRTLAVSRLFLDNIPNIQASWVTQGSKIAQLALKFGANDLGSTMIEENVVRAAGVDYRLKKEEMISLIIDLGFEAMQRDCYYNVRI</sequence>
<keyword evidence="6" id="KW-0560">Oxidoreductase</keyword>
<feature type="binding site" evidence="6 7">
    <location>
        <position position="79"/>
    </location>
    <ligand>
        <name>[4Fe-4S] cluster</name>
        <dbReference type="ChEBI" id="CHEBI:49883"/>
        <note>4Fe-4S-S-AdoMet</note>
    </ligand>
</feature>
<dbReference type="InterPro" id="IPR034405">
    <property type="entry name" value="F420"/>
</dbReference>
<feature type="domain" description="Radical SAM core" evidence="9">
    <location>
        <begin position="65"/>
        <end position="303"/>
    </location>
</feature>
<dbReference type="AlphaFoldDB" id="A0A1E3XDS1"/>
<dbReference type="NCBIfam" id="TIGR00423">
    <property type="entry name" value="CofH family radical SAM protein"/>
    <property type="match status" value="1"/>
</dbReference>
<evidence type="ECO:0000256" key="1">
    <source>
        <dbReference type="ARBA" id="ARBA00022485"/>
    </source>
</evidence>
<comment type="function">
    <text evidence="6">Radical SAM enzyme that catalyzes the cyclization of dehypoxanthine futalosine (DHFL) into cyclic dehypoxanthine futalosine (CDHFL), a step in the biosynthesis of menaquinone (MK, vitamin K2).</text>
</comment>
<dbReference type="PANTHER" id="PTHR43076">
    <property type="entry name" value="FO SYNTHASE (COFH)"/>
    <property type="match status" value="1"/>
</dbReference>
<comment type="pathway">
    <text evidence="6">Quinol/quinone metabolism; menaquinone biosynthesis.</text>
</comment>
<comment type="caution">
    <text evidence="10">The sequence shown here is derived from an EMBL/GenBank/DDBJ whole genome shotgun (WGS) entry which is preliminary data.</text>
</comment>
<keyword evidence="3 6" id="KW-0479">Metal-binding</keyword>
<evidence type="ECO:0000256" key="3">
    <source>
        <dbReference type="ARBA" id="ARBA00022723"/>
    </source>
</evidence>
<dbReference type="GO" id="GO:0016765">
    <property type="term" value="F:transferase activity, transferring alkyl or aryl (other than methyl) groups"/>
    <property type="evidence" value="ECO:0007669"/>
    <property type="project" value="InterPro"/>
</dbReference>
<dbReference type="PROSITE" id="PS51918">
    <property type="entry name" value="RADICAL_SAM"/>
    <property type="match status" value="1"/>
</dbReference>
<evidence type="ECO:0000256" key="6">
    <source>
        <dbReference type="HAMAP-Rule" id="MF_00992"/>
    </source>
</evidence>
<dbReference type="PANTHER" id="PTHR43076:SF1">
    <property type="entry name" value="LIPOYL SYNTHASE 2"/>
    <property type="match status" value="1"/>
</dbReference>
<comment type="cofactor">
    <cofactor evidence="6 7">
        <name>[4Fe-4S] cluster</name>
        <dbReference type="ChEBI" id="CHEBI:49883"/>
    </cofactor>
    <text evidence="6 7">Binds 1 [4Fe-4S] cluster. The cluster is coordinated with 3 cysteines and an exchangeable S-adenosyl-L-methionine.</text>
</comment>
<protein>
    <recommendedName>
        <fullName evidence="6">Cyclic dehypoxanthine futalosine synthase</fullName>
        <shortName evidence="6">Cyclic DHFL synthase</shortName>
        <ecNumber evidence="6">1.21.98.1</ecNumber>
    </recommendedName>
    <alternativeName>
        <fullName evidence="6">Dehypoxanthine futalosine cyclase</fullName>
        <shortName evidence="6">DHFL cyclase</shortName>
    </alternativeName>
    <alternativeName>
        <fullName evidence="6">Menaquinone biosynthetic enzyme MqnC</fullName>
    </alternativeName>
</protein>
<evidence type="ECO:0000256" key="7">
    <source>
        <dbReference type="PIRSR" id="PIRSR004762-1"/>
    </source>
</evidence>
<accession>A0A1E3XDS1</accession>
<feature type="binding site" evidence="8">
    <location>
        <position position="330"/>
    </location>
    <ligand>
        <name>(3R)-3-methyl-D-ornithine</name>
        <dbReference type="ChEBI" id="CHEBI:64642"/>
    </ligand>
</feature>
<evidence type="ECO:0000256" key="2">
    <source>
        <dbReference type="ARBA" id="ARBA00022691"/>
    </source>
</evidence>
<reference evidence="10 11" key="1">
    <citation type="submission" date="2016-07" db="EMBL/GenBank/DDBJ databases">
        <title>Draft genome of Scalindua rubra, obtained from a brine-seawater interface in the Red Sea, sheds light on salt adaptation in anammox bacteria.</title>
        <authorList>
            <person name="Speth D.R."/>
            <person name="Lagkouvardos I."/>
            <person name="Wang Y."/>
            <person name="Qian P.-Y."/>
            <person name="Dutilh B.E."/>
            <person name="Jetten M.S."/>
        </authorList>
    </citation>
    <scope>NUCLEOTIDE SEQUENCE [LARGE SCALE GENOMIC DNA]</scope>
    <source>
        <strain evidence="10">BSI-1</strain>
    </source>
</reference>
<dbReference type="GO" id="GO:0009234">
    <property type="term" value="P:menaquinone biosynthetic process"/>
    <property type="evidence" value="ECO:0007669"/>
    <property type="project" value="UniProtKB-UniRule"/>
</dbReference>
<keyword evidence="4 6" id="KW-0408">Iron</keyword>
<dbReference type="Proteomes" id="UP000094056">
    <property type="component" value="Unassembled WGS sequence"/>
</dbReference>
<feature type="binding site" evidence="8">
    <location>
        <position position="154"/>
    </location>
    <ligand>
        <name>(3R)-3-methyl-D-ornithine</name>
        <dbReference type="ChEBI" id="CHEBI:64642"/>
    </ligand>
</feature>
<dbReference type="SFLD" id="SFLDF00342">
    <property type="entry name" value="cyclic_dehypoxanthine_futalosi"/>
    <property type="match status" value="1"/>
</dbReference>
<proteinExistence type="inferred from homology"/>
<keyword evidence="1 6" id="KW-0004">4Fe-4S</keyword>
<dbReference type="GO" id="GO:0051539">
    <property type="term" value="F:4 iron, 4 sulfur cluster binding"/>
    <property type="evidence" value="ECO:0007669"/>
    <property type="project" value="UniProtKB-KW"/>
</dbReference>
<dbReference type="SMART" id="SM00729">
    <property type="entry name" value="Elp3"/>
    <property type="match status" value="1"/>
</dbReference>
<dbReference type="InterPro" id="IPR020050">
    <property type="entry name" value="FO_synthase_su2"/>
</dbReference>
<comment type="similarity">
    <text evidence="6">Belongs to the radical SAM superfamily. MqnC family.</text>
</comment>
<dbReference type="InterPro" id="IPR058240">
    <property type="entry name" value="rSAM_sf"/>
</dbReference>
<dbReference type="PATRIC" id="fig|1872076.5.peg.2021"/>
<dbReference type="InterPro" id="IPR013785">
    <property type="entry name" value="Aldolase_TIM"/>
</dbReference>
<dbReference type="GO" id="GO:0044689">
    <property type="term" value="F:7,8-didemethyl-8-hydroxy-5-deazariboflavin synthase activity"/>
    <property type="evidence" value="ECO:0007669"/>
    <property type="project" value="TreeGrafter"/>
</dbReference>